<dbReference type="InterPro" id="IPR013762">
    <property type="entry name" value="Integrase-like_cat_sf"/>
</dbReference>
<feature type="domain" description="Putative integrase N-terminal" evidence="3">
    <location>
        <begin position="1"/>
        <end position="88"/>
    </location>
</feature>
<evidence type="ECO:0000259" key="4">
    <source>
        <dbReference type="Pfam" id="PF12835"/>
    </source>
</evidence>
<keyword evidence="1" id="KW-0233">DNA recombination</keyword>
<accession>A0A2N5WZX7</accession>
<dbReference type="SUPFAM" id="SSF56349">
    <property type="entry name" value="DNA breaking-rejoining enzymes"/>
    <property type="match status" value="1"/>
</dbReference>
<dbReference type="GO" id="GO:0003677">
    <property type="term" value="F:DNA binding"/>
    <property type="evidence" value="ECO:0007669"/>
    <property type="project" value="InterPro"/>
</dbReference>
<evidence type="ECO:0000256" key="1">
    <source>
        <dbReference type="ARBA" id="ARBA00023172"/>
    </source>
</evidence>
<keyword evidence="6" id="KW-1185">Reference proteome</keyword>
<gene>
    <name evidence="5" type="ORF">C0039_15325</name>
</gene>
<dbReference type="RefSeq" id="WP_101518555.1">
    <property type="nucleotide sequence ID" value="NZ_PKUS01000023.1"/>
</dbReference>
<dbReference type="Gene3D" id="1.10.443.10">
    <property type="entry name" value="Intergrase catalytic core"/>
    <property type="match status" value="1"/>
</dbReference>
<dbReference type="GO" id="GO:0006310">
    <property type="term" value="P:DNA recombination"/>
    <property type="evidence" value="ECO:0007669"/>
    <property type="project" value="UniProtKB-KW"/>
</dbReference>
<proteinExistence type="predicted"/>
<sequence length="287" mass="32650">MRDLNFGLKKLVFDSREGSHSTQATRHAILQQTANTLHDLGYRKMQPAGLKPKHVEALVAHWQAQELTPGTIKNRLSHVRWWADKVGKPAVVARSNDHYHIERRVYVTGEDKTRSLDAERLEKVTDHHTRYSLKLQESFGLRREEAIKFSPSYADKGEKIVLKASWTKGGKAREIPVRTAAQRQLLDEVRAFAGGGALIPSNKNYYQQMRTYERNTSKAGLDKNHGLRHAYAHTRYEDLTGRPCPAAGGPNRRELSPQEREKDEIARQAISRELGHERLSIVAVYCG</sequence>
<feature type="domain" description="Integrase catalytic" evidence="4">
    <location>
        <begin position="123"/>
        <end position="233"/>
    </location>
</feature>
<evidence type="ECO:0000259" key="3">
    <source>
        <dbReference type="Pfam" id="PF12834"/>
    </source>
</evidence>
<name>A0A2N5WZX7_9GAMM</name>
<comment type="caution">
    <text evidence="5">The sequence shown here is derived from an EMBL/GenBank/DDBJ whole genome shotgun (WGS) entry which is preliminary data.</text>
</comment>
<feature type="region of interest" description="Disordered" evidence="2">
    <location>
        <begin position="239"/>
        <end position="262"/>
    </location>
</feature>
<dbReference type="InterPro" id="IPR011010">
    <property type="entry name" value="DNA_brk_join_enz"/>
</dbReference>
<organism evidence="5 6">
    <name type="scientific">Pseudohalioglobus lutimaris</name>
    <dbReference type="NCBI Taxonomy" id="1737061"/>
    <lineage>
        <taxon>Bacteria</taxon>
        <taxon>Pseudomonadati</taxon>
        <taxon>Pseudomonadota</taxon>
        <taxon>Gammaproteobacteria</taxon>
        <taxon>Cellvibrionales</taxon>
        <taxon>Halieaceae</taxon>
        <taxon>Pseudohalioglobus</taxon>
    </lineage>
</organism>
<dbReference type="Proteomes" id="UP000235005">
    <property type="component" value="Unassembled WGS sequence"/>
</dbReference>
<dbReference type="InterPro" id="IPR024456">
    <property type="entry name" value="Integrase_catalytic_putative"/>
</dbReference>
<dbReference type="EMBL" id="PKUS01000023">
    <property type="protein sequence ID" value="PLW67787.1"/>
    <property type="molecule type" value="Genomic_DNA"/>
</dbReference>
<evidence type="ECO:0000313" key="6">
    <source>
        <dbReference type="Proteomes" id="UP000235005"/>
    </source>
</evidence>
<dbReference type="GO" id="GO:0015074">
    <property type="term" value="P:DNA integration"/>
    <property type="evidence" value="ECO:0007669"/>
    <property type="project" value="InterPro"/>
</dbReference>
<dbReference type="Pfam" id="PF12835">
    <property type="entry name" value="Integrase_1"/>
    <property type="match status" value="1"/>
</dbReference>
<dbReference type="Pfam" id="PF12834">
    <property type="entry name" value="Phage_int_SAM_2"/>
    <property type="match status" value="1"/>
</dbReference>
<feature type="compositionally biased region" description="Basic and acidic residues" evidence="2">
    <location>
        <begin position="251"/>
        <end position="262"/>
    </location>
</feature>
<reference evidence="5 6" key="1">
    <citation type="submission" date="2018-01" db="EMBL/GenBank/DDBJ databases">
        <title>The draft genome sequence of Halioglobus lutimaris HF004.</title>
        <authorList>
            <person name="Du Z.-J."/>
            <person name="Shi M.-J."/>
        </authorList>
    </citation>
    <scope>NUCLEOTIDE SEQUENCE [LARGE SCALE GENOMIC DNA]</scope>
    <source>
        <strain evidence="5 6">HF004</strain>
    </source>
</reference>
<evidence type="ECO:0000313" key="5">
    <source>
        <dbReference type="EMBL" id="PLW67787.1"/>
    </source>
</evidence>
<dbReference type="InterPro" id="IPR024457">
    <property type="entry name" value="Putative_integrase_N"/>
</dbReference>
<dbReference type="OrthoDB" id="5394387at2"/>
<dbReference type="AlphaFoldDB" id="A0A2N5WZX7"/>
<evidence type="ECO:0000256" key="2">
    <source>
        <dbReference type="SAM" id="MobiDB-lite"/>
    </source>
</evidence>
<protein>
    <submittedName>
        <fullName evidence="5">Integrase</fullName>
    </submittedName>
</protein>